<accession>A0AA88M0I3</accession>
<dbReference type="PANTHER" id="PTHR10903">
    <property type="entry name" value="GTPASE, IMAP FAMILY MEMBER-RELATED"/>
    <property type="match status" value="1"/>
</dbReference>
<dbReference type="Pfam" id="PF04548">
    <property type="entry name" value="AIG1"/>
    <property type="match status" value="1"/>
</dbReference>
<evidence type="ECO:0000256" key="1">
    <source>
        <dbReference type="ARBA" id="ARBA00008535"/>
    </source>
</evidence>
<dbReference type="InterPro" id="IPR027417">
    <property type="entry name" value="P-loop_NTPase"/>
</dbReference>
<dbReference type="Gene3D" id="3.40.50.300">
    <property type="entry name" value="P-loop containing nucleotide triphosphate hydrolases"/>
    <property type="match status" value="2"/>
</dbReference>
<organism evidence="6 7">
    <name type="scientific">Channa striata</name>
    <name type="common">Snakehead murrel</name>
    <name type="synonym">Ophicephalus striatus</name>
    <dbReference type="NCBI Taxonomy" id="64152"/>
    <lineage>
        <taxon>Eukaryota</taxon>
        <taxon>Metazoa</taxon>
        <taxon>Chordata</taxon>
        <taxon>Craniata</taxon>
        <taxon>Vertebrata</taxon>
        <taxon>Euteleostomi</taxon>
        <taxon>Actinopterygii</taxon>
        <taxon>Neopterygii</taxon>
        <taxon>Teleostei</taxon>
        <taxon>Neoteleostei</taxon>
        <taxon>Acanthomorphata</taxon>
        <taxon>Anabantaria</taxon>
        <taxon>Anabantiformes</taxon>
        <taxon>Channoidei</taxon>
        <taxon>Channidae</taxon>
        <taxon>Channa</taxon>
    </lineage>
</organism>
<dbReference type="GO" id="GO:0005525">
    <property type="term" value="F:GTP binding"/>
    <property type="evidence" value="ECO:0007669"/>
    <property type="project" value="UniProtKB-KW"/>
</dbReference>
<evidence type="ECO:0000256" key="4">
    <source>
        <dbReference type="SAM" id="MobiDB-lite"/>
    </source>
</evidence>
<feature type="compositionally biased region" description="Basic and acidic residues" evidence="4">
    <location>
        <begin position="15"/>
        <end position="26"/>
    </location>
</feature>
<sequence>MRGIQSRRFQSRPTDSGEHTAADDMSSHSCSQPTENLTVVVFGKKHDFKTTIGNIISDNKVTFGQKFNDFVLGHNNNVKITITPDFFDEKCLYPDQYIIDCMALSLPGPRMFILAIDSENSEQEEVMAQISKLQSIFRDDVTKHLAVITHNVEIYKSLSDLETRFKNIKLATASESLYSVCQNWCVGRKPFQYHYEHYSEAVITRRRKELENMGCSYSPVFHHVRGDVNGPSPSSSQNAETVAEEDMGAFVFNIILMGKAGTGKSACANTILTALKPRLATKQVFTSTLCSMPVTTKCEVVSFRKSKKEIRLVDTPDFFNTKLQNRQEHIEECKTYCRPGQCVVLLVIQVGRFTEGEVGILEKLEDTFGWNIRDSTIVLFTHGEDLKNSLGPFIHEQPDLQHIVEACGYRNQVFKNTSKDSQQVTELIKKIPNYKNIFSKSGAKCCLC</sequence>
<dbReference type="EMBL" id="JAUPFM010000015">
    <property type="protein sequence ID" value="KAK2827979.1"/>
    <property type="molecule type" value="Genomic_DNA"/>
</dbReference>
<dbReference type="Proteomes" id="UP001187415">
    <property type="component" value="Unassembled WGS sequence"/>
</dbReference>
<dbReference type="SUPFAM" id="SSF52540">
    <property type="entry name" value="P-loop containing nucleoside triphosphate hydrolases"/>
    <property type="match status" value="1"/>
</dbReference>
<dbReference type="InterPro" id="IPR006703">
    <property type="entry name" value="G_AIG1"/>
</dbReference>
<dbReference type="PROSITE" id="PS51720">
    <property type="entry name" value="G_AIG1"/>
    <property type="match status" value="1"/>
</dbReference>
<keyword evidence="2" id="KW-0547">Nucleotide-binding</keyword>
<keyword evidence="7" id="KW-1185">Reference proteome</keyword>
<comment type="caution">
    <text evidence="6">The sequence shown here is derived from an EMBL/GenBank/DDBJ whole genome shotgun (WGS) entry which is preliminary data.</text>
</comment>
<proteinExistence type="inferred from homology"/>
<feature type="region of interest" description="Disordered" evidence="4">
    <location>
        <begin position="1"/>
        <end position="31"/>
    </location>
</feature>
<keyword evidence="3" id="KW-0342">GTP-binding</keyword>
<evidence type="ECO:0000313" key="7">
    <source>
        <dbReference type="Proteomes" id="UP001187415"/>
    </source>
</evidence>
<evidence type="ECO:0000256" key="3">
    <source>
        <dbReference type="ARBA" id="ARBA00023134"/>
    </source>
</evidence>
<evidence type="ECO:0000259" key="5">
    <source>
        <dbReference type="PROSITE" id="PS51720"/>
    </source>
</evidence>
<reference evidence="6" key="1">
    <citation type="submission" date="2023-07" db="EMBL/GenBank/DDBJ databases">
        <title>Chromosome-level Genome Assembly of Striped Snakehead (Channa striata).</title>
        <authorList>
            <person name="Liu H."/>
        </authorList>
    </citation>
    <scope>NUCLEOTIDE SEQUENCE</scope>
    <source>
        <strain evidence="6">Gz</strain>
        <tissue evidence="6">Muscle</tissue>
    </source>
</reference>
<gene>
    <name evidence="6" type="ORF">Q5P01_019013</name>
</gene>
<feature type="domain" description="AIG1-type G" evidence="5">
    <location>
        <begin position="249"/>
        <end position="448"/>
    </location>
</feature>
<protein>
    <recommendedName>
        <fullName evidence="5">AIG1-type G domain-containing protein</fullName>
    </recommendedName>
</protein>
<comment type="similarity">
    <text evidence="1">Belongs to the TRAFAC class TrmE-Era-EngA-EngB-Septin-like GTPase superfamily. AIG1/Toc34/Toc159-like paraseptin GTPase family. IAN subfamily.</text>
</comment>
<dbReference type="InterPro" id="IPR045058">
    <property type="entry name" value="GIMA/IAN/Toc"/>
</dbReference>
<evidence type="ECO:0000313" key="6">
    <source>
        <dbReference type="EMBL" id="KAK2827979.1"/>
    </source>
</evidence>
<name>A0AA88M0I3_CHASR</name>
<dbReference type="AlphaFoldDB" id="A0AA88M0I3"/>
<dbReference type="PANTHER" id="PTHR10903:SF188">
    <property type="entry name" value="GTPASE IMAP FAMILY MEMBER 2-LIKE-RELATED"/>
    <property type="match status" value="1"/>
</dbReference>
<evidence type="ECO:0000256" key="2">
    <source>
        <dbReference type="ARBA" id="ARBA00022741"/>
    </source>
</evidence>